<proteinExistence type="predicted"/>
<evidence type="ECO:0000313" key="3">
    <source>
        <dbReference type="Proteomes" id="UP001159364"/>
    </source>
</evidence>
<feature type="transmembrane region" description="Helical" evidence="1">
    <location>
        <begin position="21"/>
        <end position="50"/>
    </location>
</feature>
<keyword evidence="1" id="KW-1133">Transmembrane helix</keyword>
<evidence type="ECO:0000256" key="1">
    <source>
        <dbReference type="SAM" id="Phobius"/>
    </source>
</evidence>
<dbReference type="Gene3D" id="3.90.550.50">
    <property type="match status" value="1"/>
</dbReference>
<dbReference type="EMBL" id="JAIWQS010000188">
    <property type="protein sequence ID" value="KAJ8747352.1"/>
    <property type="molecule type" value="Genomic_DNA"/>
</dbReference>
<dbReference type="FunFam" id="3.90.550.50:FF:000006">
    <property type="entry name" value="Fringe-related protein-like"/>
    <property type="match status" value="1"/>
</dbReference>
<reference evidence="2 3" key="1">
    <citation type="submission" date="2021-09" db="EMBL/GenBank/DDBJ databases">
        <title>Genomic insights and catalytic innovation underlie evolution of tropane alkaloids biosynthesis.</title>
        <authorList>
            <person name="Wang Y.-J."/>
            <person name="Tian T."/>
            <person name="Huang J.-P."/>
            <person name="Huang S.-X."/>
        </authorList>
    </citation>
    <scope>NUCLEOTIDE SEQUENCE [LARGE SCALE GENOMIC DNA]</scope>
    <source>
        <strain evidence="2">KIB-2018</strain>
        <tissue evidence="2">Leaf</tissue>
    </source>
</reference>
<dbReference type="InterPro" id="IPR006740">
    <property type="entry name" value="DUF604"/>
</dbReference>
<keyword evidence="3" id="KW-1185">Reference proteome</keyword>
<gene>
    <name evidence="2" type="ORF">K2173_012932</name>
</gene>
<sequence length="492" mass="56451">MSQTRSRTSRDQVQKLKSLSVPYTTCEVLAVIARVSLLLCLVSSISLAIYTSFYDRQHWLRSPNITRSSPYRRADGPTNISHVVFGLGGSTATWDKRSLYSSVWWSPNVTRGFVWLDTIPKTTTNITSPKPPCRVSSPEWKRFRFSSSRSAVRIARIVTDTFKLGLPNVRWFVMGDDDTVYFTHNLESVLAKYDHNQMWYIGGNSESVEQNLMHSYDMAFGGGGFAISYPLAERLVAVFDGCLDRYFKFYGSDQRIWACISEIGVRLTRERGFHQLDIRGNPYGLLAAHPSAPLVSLHHLDHLSPLFPDQDKLESLRILTKAYHLDPPRILQQTFCHDHKRQWSLSVSWGYTVQLYPLLLPAMDLQTPLRTFKTWRSWSNGPFTFNTRPISPNPCEQPFTFMLNRFSAVDDRGTLTGYKRVAYTPDNKCSKSAAYTQALSISGALVSSVKMDPYYWTKDQARRRQCCELVRVEKSIMHIRIRNCRSWETVTT</sequence>
<comment type="caution">
    <text evidence="2">The sequence shown here is derived from an EMBL/GenBank/DDBJ whole genome shotgun (WGS) entry which is preliminary data.</text>
</comment>
<keyword evidence="1" id="KW-0472">Membrane</keyword>
<dbReference type="AlphaFoldDB" id="A0AAV8S5B9"/>
<organism evidence="2 3">
    <name type="scientific">Erythroxylum novogranatense</name>
    <dbReference type="NCBI Taxonomy" id="1862640"/>
    <lineage>
        <taxon>Eukaryota</taxon>
        <taxon>Viridiplantae</taxon>
        <taxon>Streptophyta</taxon>
        <taxon>Embryophyta</taxon>
        <taxon>Tracheophyta</taxon>
        <taxon>Spermatophyta</taxon>
        <taxon>Magnoliopsida</taxon>
        <taxon>eudicotyledons</taxon>
        <taxon>Gunneridae</taxon>
        <taxon>Pentapetalae</taxon>
        <taxon>rosids</taxon>
        <taxon>fabids</taxon>
        <taxon>Malpighiales</taxon>
        <taxon>Erythroxylaceae</taxon>
        <taxon>Erythroxylum</taxon>
    </lineage>
</organism>
<evidence type="ECO:0000313" key="2">
    <source>
        <dbReference type="EMBL" id="KAJ8747352.1"/>
    </source>
</evidence>
<dbReference type="Proteomes" id="UP001159364">
    <property type="component" value="Unassembled WGS sequence"/>
</dbReference>
<name>A0AAV8S5B9_9ROSI</name>
<dbReference type="PANTHER" id="PTHR10811">
    <property type="entry name" value="FRINGE-RELATED"/>
    <property type="match status" value="1"/>
</dbReference>
<keyword evidence="1" id="KW-0812">Transmembrane</keyword>
<protein>
    <submittedName>
        <fullName evidence="2">Uncharacterized protein</fullName>
    </submittedName>
</protein>
<accession>A0AAV8S5B9</accession>
<dbReference type="Pfam" id="PF04646">
    <property type="entry name" value="DUF604"/>
    <property type="match status" value="1"/>
</dbReference>